<protein>
    <submittedName>
        <fullName evidence="2">Uncharacterized protein</fullName>
    </submittedName>
</protein>
<feature type="region of interest" description="Disordered" evidence="1">
    <location>
        <begin position="437"/>
        <end position="488"/>
    </location>
</feature>
<keyword evidence="3" id="KW-1185">Reference proteome</keyword>
<sequence length="576" mass="64977">MTEEGLNAASPALYHHNVNPPELPFQALEDIDTGLGLSDKGDSPRTRLCSTIENPDLSADSDLQPPAIEFFESLLLSESSTIRIFLHQKRLDPSHIDPEDIVGWDNLVPRKVAFFREERGIYVDELIMFAASPRGEFLDVVQGAKELVMFTDMQIWQGVHTWMDWIAGDGLQLHRGRKEDILKVGRFLGASKDYLDELARISKSVELDVPADQASDDDFAASCTLDAKEVSLPISIQQQTIVVSKPSSAIPDNIEKIQITPNPDPRPRVRIYINYVKTDRLFDDPGMLLHIELPEDILSKHSSLFRQALLKKRANKSTFDPDDSMLYDTQASQTPKSKPPPNLVISLEEIILNLCDPRLERQRWIRGDERVASMRLVKQLLARNVGELWDALKTWFWWIVERELVLFPGERAHENAWNVGYFLGATAAYLAELTRSSPDRNSTSVSSRGRNVPSTPSSIGATTQRKAAKAKGKKVTGAESKEPESFKETDTRIIRDLAAEALKLRTGTISQQSLPSPSIRTAVETQSGELNHEHSFYRSRFGKEGGPLKDTRPDDENLVIEDDFVEMKKRKLQRVW</sequence>
<name>A0A1E1MR21_RHYSE</name>
<dbReference type="EMBL" id="FJVC01000493">
    <property type="protein sequence ID" value="CZT51523.1"/>
    <property type="molecule type" value="Genomic_DNA"/>
</dbReference>
<evidence type="ECO:0000313" key="2">
    <source>
        <dbReference type="EMBL" id="CZT51523.1"/>
    </source>
</evidence>
<gene>
    <name evidence="2" type="ORF">RSE6_12679</name>
</gene>
<proteinExistence type="predicted"/>
<dbReference type="Proteomes" id="UP000177625">
    <property type="component" value="Unassembled WGS sequence"/>
</dbReference>
<dbReference type="AlphaFoldDB" id="A0A1E1MR21"/>
<feature type="compositionally biased region" description="Basic and acidic residues" evidence="1">
    <location>
        <begin position="479"/>
        <end position="488"/>
    </location>
</feature>
<reference evidence="3" key="1">
    <citation type="submission" date="2016-03" db="EMBL/GenBank/DDBJ databases">
        <authorList>
            <person name="Guldener U."/>
        </authorList>
    </citation>
    <scope>NUCLEOTIDE SEQUENCE [LARGE SCALE GENOMIC DNA]</scope>
</reference>
<accession>A0A1E1MR21</accession>
<evidence type="ECO:0000256" key="1">
    <source>
        <dbReference type="SAM" id="MobiDB-lite"/>
    </source>
</evidence>
<organism evidence="2 3">
    <name type="scientific">Rhynchosporium secalis</name>
    <name type="common">Barley scald fungus</name>
    <dbReference type="NCBI Taxonomy" id="38038"/>
    <lineage>
        <taxon>Eukaryota</taxon>
        <taxon>Fungi</taxon>
        <taxon>Dikarya</taxon>
        <taxon>Ascomycota</taxon>
        <taxon>Pezizomycotina</taxon>
        <taxon>Leotiomycetes</taxon>
        <taxon>Helotiales</taxon>
        <taxon>Ploettnerulaceae</taxon>
        <taxon>Rhynchosporium</taxon>
    </lineage>
</organism>
<evidence type="ECO:0000313" key="3">
    <source>
        <dbReference type="Proteomes" id="UP000177625"/>
    </source>
</evidence>
<feature type="compositionally biased region" description="Polar residues" evidence="1">
    <location>
        <begin position="437"/>
        <end position="459"/>
    </location>
</feature>